<gene>
    <name evidence="2" type="ORF">Syun_029540</name>
</gene>
<accession>A0AAP0E5T5</accession>
<dbReference type="EMBL" id="JBBNAF010000013">
    <property type="protein sequence ID" value="KAK9087146.1"/>
    <property type="molecule type" value="Genomic_DNA"/>
</dbReference>
<organism evidence="2 3">
    <name type="scientific">Stephania yunnanensis</name>
    <dbReference type="NCBI Taxonomy" id="152371"/>
    <lineage>
        <taxon>Eukaryota</taxon>
        <taxon>Viridiplantae</taxon>
        <taxon>Streptophyta</taxon>
        <taxon>Embryophyta</taxon>
        <taxon>Tracheophyta</taxon>
        <taxon>Spermatophyta</taxon>
        <taxon>Magnoliopsida</taxon>
        <taxon>Ranunculales</taxon>
        <taxon>Menispermaceae</taxon>
        <taxon>Menispermoideae</taxon>
        <taxon>Cissampelideae</taxon>
        <taxon>Stephania</taxon>
    </lineage>
</organism>
<comment type="caution">
    <text evidence="2">The sequence shown here is derived from an EMBL/GenBank/DDBJ whole genome shotgun (WGS) entry which is preliminary data.</text>
</comment>
<evidence type="ECO:0000313" key="3">
    <source>
        <dbReference type="Proteomes" id="UP001420932"/>
    </source>
</evidence>
<keyword evidence="3" id="KW-1185">Reference proteome</keyword>
<name>A0AAP0E5T5_9MAGN</name>
<evidence type="ECO:0000256" key="1">
    <source>
        <dbReference type="SAM" id="MobiDB-lite"/>
    </source>
</evidence>
<sequence length="128" mass="14906">MKRIKPRGQKPTWERIPEKARNHKGRRQYDTITEGVFHIGSSDVTEQRDLSKAYQVKLDVIIEALKWLEIDMDVDEPLQFKVSGLSLRYLLRLAKSNGDKNELSRGKGDIIFITCMRYKLNSRADVRS</sequence>
<reference evidence="2 3" key="1">
    <citation type="submission" date="2024-01" db="EMBL/GenBank/DDBJ databases">
        <title>Genome assemblies of Stephania.</title>
        <authorList>
            <person name="Yang L."/>
        </authorList>
    </citation>
    <scope>NUCLEOTIDE SEQUENCE [LARGE SCALE GENOMIC DNA]</scope>
    <source>
        <strain evidence="2">YNDBR</strain>
        <tissue evidence="2">Leaf</tissue>
    </source>
</reference>
<protein>
    <submittedName>
        <fullName evidence="2">Uncharacterized protein</fullName>
    </submittedName>
</protein>
<dbReference type="Proteomes" id="UP001420932">
    <property type="component" value="Unassembled WGS sequence"/>
</dbReference>
<proteinExistence type="predicted"/>
<feature type="region of interest" description="Disordered" evidence="1">
    <location>
        <begin position="1"/>
        <end position="27"/>
    </location>
</feature>
<dbReference type="AlphaFoldDB" id="A0AAP0E5T5"/>
<evidence type="ECO:0000313" key="2">
    <source>
        <dbReference type="EMBL" id="KAK9087146.1"/>
    </source>
</evidence>